<feature type="chain" id="PRO_5001868447" description="GLPGLI family protein" evidence="2">
    <location>
        <begin position="24"/>
        <end position="285"/>
    </location>
</feature>
<evidence type="ECO:0000313" key="4">
    <source>
        <dbReference type="Proteomes" id="UP000029646"/>
    </source>
</evidence>
<name>A0A090WQ51_9FLAO</name>
<accession>A0A090WQ51</accession>
<keyword evidence="2" id="KW-0732">Signal</keyword>
<sequence length="285" mass="32663">MLKSVARLPILITVLFFSISTKAQDFQGKAYYMSKTSVDMSNFGRSDMSEDQKKRMQERLKSMFEKTFVLTFNRTESLYKQDEKLEAPTQGGGGRFSVIMSGAVDGVTYKNIKSNQLLKEHELFGKLFLVKEDLPELEWKMTGETKKIGGYDCFKATATKTWKDFEMSNFRRPSNRNEDEASTDEAVEAPTEEKEVVVTAWYTMQIPVNHGPNDYYGLPGLILEINTDKTTILCTKIILNPEDKDTIKQPSKGKEVTKAEYVDIATNKFQEMRENFRRGRGGDRR</sequence>
<organism evidence="3 4">
    <name type="scientific">Jejuia pallidilutea</name>
    <dbReference type="NCBI Taxonomy" id="504487"/>
    <lineage>
        <taxon>Bacteria</taxon>
        <taxon>Pseudomonadati</taxon>
        <taxon>Bacteroidota</taxon>
        <taxon>Flavobacteriia</taxon>
        <taxon>Flavobacteriales</taxon>
        <taxon>Flavobacteriaceae</taxon>
        <taxon>Jejuia</taxon>
    </lineage>
</organism>
<dbReference type="InterPro" id="IPR005901">
    <property type="entry name" value="GLPGLI"/>
</dbReference>
<gene>
    <name evidence="3" type="ORF">JCM19302_3726</name>
</gene>
<evidence type="ECO:0008006" key="5">
    <source>
        <dbReference type="Google" id="ProtNLM"/>
    </source>
</evidence>
<dbReference type="Proteomes" id="UP000029646">
    <property type="component" value="Unassembled WGS sequence"/>
</dbReference>
<feature type="region of interest" description="Disordered" evidence="1">
    <location>
        <begin position="170"/>
        <end position="191"/>
    </location>
</feature>
<evidence type="ECO:0000256" key="2">
    <source>
        <dbReference type="SAM" id="SignalP"/>
    </source>
</evidence>
<protein>
    <recommendedName>
        <fullName evidence="5">GLPGLI family protein</fullName>
    </recommendedName>
</protein>
<proteinExistence type="predicted"/>
<dbReference type="OrthoDB" id="1068986at2"/>
<evidence type="ECO:0000313" key="3">
    <source>
        <dbReference type="EMBL" id="GAL69537.1"/>
    </source>
</evidence>
<comment type="caution">
    <text evidence="3">The sequence shown here is derived from an EMBL/GenBank/DDBJ whole genome shotgun (WGS) entry which is preliminary data.</text>
</comment>
<dbReference type="AlphaFoldDB" id="A0A090WQ51"/>
<dbReference type="NCBIfam" id="TIGR01200">
    <property type="entry name" value="GLPGLI"/>
    <property type="match status" value="1"/>
</dbReference>
<reference evidence="3 4" key="1">
    <citation type="journal article" date="2014" name="Genome Announc.">
        <title>Draft Genome Sequence of Marine Flavobacterium Jejuia pallidilutea Strain 11shimoA1 and Pigmentation Mutants.</title>
        <authorList>
            <person name="Takatani N."/>
            <person name="Nakanishi M."/>
            <person name="Meirelles P."/>
            <person name="Mino S."/>
            <person name="Suda W."/>
            <person name="Oshima K."/>
            <person name="Hattori M."/>
            <person name="Ohkuma M."/>
            <person name="Hosokawa M."/>
            <person name="Miyashita K."/>
            <person name="Thompson F.L."/>
            <person name="Niwa A."/>
            <person name="Sawabe T."/>
            <person name="Sawabe T."/>
        </authorList>
    </citation>
    <scope>NUCLEOTIDE SEQUENCE [LARGE SCALE GENOMIC DNA]</scope>
    <source>
        <strain evidence="4">JCM19302</strain>
    </source>
</reference>
<evidence type="ECO:0000256" key="1">
    <source>
        <dbReference type="SAM" id="MobiDB-lite"/>
    </source>
</evidence>
<dbReference type="RefSeq" id="WP_042242008.1">
    <property type="nucleotide sequence ID" value="NZ_BBNR01000004.1"/>
</dbReference>
<feature type="signal peptide" evidence="2">
    <location>
        <begin position="1"/>
        <end position="23"/>
    </location>
</feature>
<dbReference type="EMBL" id="BBNS01000002">
    <property type="protein sequence ID" value="GAL69537.1"/>
    <property type="molecule type" value="Genomic_DNA"/>
</dbReference>
<dbReference type="Pfam" id="PF09697">
    <property type="entry name" value="Porph_ging"/>
    <property type="match status" value="1"/>
</dbReference>